<feature type="compositionally biased region" description="Low complexity" evidence="2">
    <location>
        <begin position="135"/>
        <end position="147"/>
    </location>
</feature>
<feature type="non-terminal residue" evidence="3">
    <location>
        <position position="1"/>
    </location>
</feature>
<evidence type="ECO:0000256" key="1">
    <source>
        <dbReference type="SAM" id="Coils"/>
    </source>
</evidence>
<feature type="non-terminal residue" evidence="3">
    <location>
        <position position="207"/>
    </location>
</feature>
<protein>
    <submittedName>
        <fullName evidence="3">Uncharacterized protein</fullName>
    </submittedName>
</protein>
<feature type="compositionally biased region" description="Low complexity" evidence="2">
    <location>
        <begin position="82"/>
        <end position="91"/>
    </location>
</feature>
<reference evidence="3" key="1">
    <citation type="journal article" date="2019" name="Sci. Rep.">
        <title>Draft genome of Tanacetum cinerariifolium, the natural source of mosquito coil.</title>
        <authorList>
            <person name="Yamashiro T."/>
            <person name="Shiraishi A."/>
            <person name="Satake H."/>
            <person name="Nakayama K."/>
        </authorList>
    </citation>
    <scope>NUCLEOTIDE SEQUENCE</scope>
</reference>
<name>A0A699RC85_TANCI</name>
<feature type="coiled-coil region" evidence="1">
    <location>
        <begin position="147"/>
        <end position="205"/>
    </location>
</feature>
<feature type="compositionally biased region" description="Basic and acidic residues" evidence="2">
    <location>
        <begin position="92"/>
        <end position="102"/>
    </location>
</feature>
<evidence type="ECO:0000313" key="3">
    <source>
        <dbReference type="EMBL" id="GFC83505.1"/>
    </source>
</evidence>
<accession>A0A699RC85</accession>
<sequence length="207" mass="22211">VKTGSRPRAPHELPLLTLTASRVIKMNEPAVATDSSGVPSAIERSPLDFADEAEAFGRETAAPEMPPPEEVPLTTALGAGQAVEAVVAEPPAVRESRKRGPEGVDANAPPKSLRRDHADRPSGVPADVSDPDPLAFADAPSHPPADAAQFEQEAKLLKKSVAQVARRDKRIQDRELEIKNLEALLETEAEMKRAAEGKNAELMRELE</sequence>
<feature type="region of interest" description="Disordered" evidence="2">
    <location>
        <begin position="50"/>
        <end position="147"/>
    </location>
</feature>
<dbReference type="AlphaFoldDB" id="A0A699RC85"/>
<gene>
    <name evidence="3" type="ORF">Tci_855475</name>
</gene>
<dbReference type="EMBL" id="BKCJ011089811">
    <property type="protein sequence ID" value="GFC83505.1"/>
    <property type="molecule type" value="Genomic_DNA"/>
</dbReference>
<organism evidence="3">
    <name type="scientific">Tanacetum cinerariifolium</name>
    <name type="common">Dalmatian daisy</name>
    <name type="synonym">Chrysanthemum cinerariifolium</name>
    <dbReference type="NCBI Taxonomy" id="118510"/>
    <lineage>
        <taxon>Eukaryota</taxon>
        <taxon>Viridiplantae</taxon>
        <taxon>Streptophyta</taxon>
        <taxon>Embryophyta</taxon>
        <taxon>Tracheophyta</taxon>
        <taxon>Spermatophyta</taxon>
        <taxon>Magnoliopsida</taxon>
        <taxon>eudicotyledons</taxon>
        <taxon>Gunneridae</taxon>
        <taxon>Pentapetalae</taxon>
        <taxon>asterids</taxon>
        <taxon>campanulids</taxon>
        <taxon>Asterales</taxon>
        <taxon>Asteraceae</taxon>
        <taxon>Asteroideae</taxon>
        <taxon>Anthemideae</taxon>
        <taxon>Anthemidinae</taxon>
        <taxon>Tanacetum</taxon>
    </lineage>
</organism>
<evidence type="ECO:0000256" key="2">
    <source>
        <dbReference type="SAM" id="MobiDB-lite"/>
    </source>
</evidence>
<comment type="caution">
    <text evidence="3">The sequence shown here is derived from an EMBL/GenBank/DDBJ whole genome shotgun (WGS) entry which is preliminary data.</text>
</comment>
<keyword evidence="1" id="KW-0175">Coiled coil</keyword>
<proteinExistence type="predicted"/>